<reference evidence="2" key="1">
    <citation type="journal article" date="2022" name="DNA Res.">
        <title>Genome analysis of five recently described species of the CUG-Ser clade uncovers Candida theae as a new hybrid lineage with pathogenic potential in the Candida parapsilosis species complex.</title>
        <authorList>
            <person name="Mixao V."/>
            <person name="Del Olmo V."/>
            <person name="Hegedusova E."/>
            <person name="Saus E."/>
            <person name="Pryszcz L."/>
            <person name="Cillingova A."/>
            <person name="Nosek J."/>
            <person name="Gabaldon T."/>
        </authorList>
    </citation>
    <scope>NUCLEOTIDE SEQUENCE</scope>
    <source>
        <strain evidence="2">CBS 10844</strain>
    </source>
</reference>
<keyword evidence="3" id="KW-1185">Reference proteome</keyword>
<feature type="region of interest" description="Disordered" evidence="1">
    <location>
        <begin position="52"/>
        <end position="81"/>
    </location>
</feature>
<gene>
    <name evidence="2" type="ORF">KGF56_001263</name>
</gene>
<dbReference type="Proteomes" id="UP001202479">
    <property type="component" value="Unassembled WGS sequence"/>
</dbReference>
<organism evidence="2 3">
    <name type="scientific">Candida oxycetoniae</name>
    <dbReference type="NCBI Taxonomy" id="497107"/>
    <lineage>
        <taxon>Eukaryota</taxon>
        <taxon>Fungi</taxon>
        <taxon>Dikarya</taxon>
        <taxon>Ascomycota</taxon>
        <taxon>Saccharomycotina</taxon>
        <taxon>Pichiomycetes</taxon>
        <taxon>Debaryomycetaceae</taxon>
        <taxon>Candida/Lodderomyces clade</taxon>
        <taxon>Candida</taxon>
    </lineage>
</organism>
<proteinExistence type="predicted"/>
<dbReference type="EMBL" id="JAHUZD010000026">
    <property type="protein sequence ID" value="KAI3406044.2"/>
    <property type="molecule type" value="Genomic_DNA"/>
</dbReference>
<evidence type="ECO:0000313" key="2">
    <source>
        <dbReference type="EMBL" id="KAI3406044.2"/>
    </source>
</evidence>
<comment type="caution">
    <text evidence="2">The sequence shown here is derived from an EMBL/GenBank/DDBJ whole genome shotgun (WGS) entry which is preliminary data.</text>
</comment>
<dbReference type="GeneID" id="73378880"/>
<evidence type="ECO:0000313" key="3">
    <source>
        <dbReference type="Proteomes" id="UP001202479"/>
    </source>
</evidence>
<sequence length="573" mass="66943">MSRLNIPGHYFDEERGRYFKVVNGAIPSSSEGELKYHNNSIQAEKRIKHYDKRERDGLQGSSYKNKKSRNEELIKNPNIKNPLRKDQSRLRKFQFDNVSFLNLKTGTIDYSNDYYKEDQTDLLRAGFAHRKSKIIIPQCIIAAYHRGSFIINRLSQSTELDFSQAMKMAVFDSLRETYQQPSQVCYYRGDDGIVKLDSRSMHDVFKIECYGTNSLIIVGDLDYQLDILQLYEFSRTHQICIPRYHRFDEIKGEFEDLTVDFMKFLKKNLNKHPRGKDLERAFGFHNVEFPNYLKIGVEEVNEKLNDKQNDPVGANRHLHSFLDYHDSARPEMVYIKDPVPLLAREYPKIVAGISKSKHIYLLSSKGDLICFKHQANSMPNQQKLTMNFSNFSNFKLIDTNISVPENITLQVLESAKSSVVFFNTRVNIFSVVVETGQVSTYSMGFVRKFFIINENKLLVVRKNDIVFFNTVSKTYEKIADYNNCNNGYQQFEVIQNHFIYNVGQKFTVYNLKRGSGDRDATTKINFSFLKYGFFKDFYLIKIIDMGTENGRMHLGFQHMNKEKDQTLFEAYTL</sequence>
<dbReference type="RefSeq" id="XP_049181789.1">
    <property type="nucleotide sequence ID" value="XM_049322368.1"/>
</dbReference>
<evidence type="ECO:0000256" key="1">
    <source>
        <dbReference type="SAM" id="MobiDB-lite"/>
    </source>
</evidence>
<protein>
    <submittedName>
        <fullName evidence="2">Uncharacterized protein</fullName>
    </submittedName>
</protein>
<dbReference type="AlphaFoldDB" id="A0AAI9T0C2"/>
<accession>A0AAI9T0C2</accession>
<name>A0AAI9T0C2_9ASCO</name>